<dbReference type="Pfam" id="PF20293">
    <property type="entry name" value="MC6"/>
    <property type="match status" value="1"/>
</dbReference>
<keyword evidence="2" id="KW-1185">Reference proteome</keyword>
<reference evidence="2" key="1">
    <citation type="submission" date="2019-02" db="EMBL/GenBank/DDBJ databases">
        <title>Draft genome sequence of Muricauda sp. 176CP4-71.</title>
        <authorList>
            <person name="Park J.-S."/>
        </authorList>
    </citation>
    <scope>NUCLEOTIDE SEQUENCE [LARGE SCALE GENOMIC DNA]</scope>
    <source>
        <strain evidence="2">176GS2-150</strain>
    </source>
</reference>
<proteinExistence type="predicted"/>
<protein>
    <submittedName>
        <fullName evidence="1">Uncharacterized protein</fullName>
    </submittedName>
</protein>
<evidence type="ECO:0000313" key="2">
    <source>
        <dbReference type="Proteomes" id="UP000292544"/>
    </source>
</evidence>
<comment type="caution">
    <text evidence="1">The sequence shown here is derived from an EMBL/GenBank/DDBJ whole genome shotgun (WGS) entry which is preliminary data.</text>
</comment>
<accession>A0ABY1WLK5</accession>
<evidence type="ECO:0000313" key="1">
    <source>
        <dbReference type="EMBL" id="TAA41802.1"/>
    </source>
</evidence>
<dbReference type="EMBL" id="SHLY01000007">
    <property type="protein sequence ID" value="TAA41802.1"/>
    <property type="molecule type" value="Genomic_DNA"/>
</dbReference>
<dbReference type="InterPro" id="IPR046897">
    <property type="entry name" value="ABC-3C_MC6"/>
</dbReference>
<organism evidence="1 2">
    <name type="scientific">Corallincola spongiicola</name>
    <dbReference type="NCBI Taxonomy" id="2520508"/>
    <lineage>
        <taxon>Bacteria</taxon>
        <taxon>Pseudomonadati</taxon>
        <taxon>Pseudomonadota</taxon>
        <taxon>Gammaproteobacteria</taxon>
        <taxon>Alteromonadales</taxon>
        <taxon>Psychromonadaceae</taxon>
        <taxon>Corallincola</taxon>
    </lineage>
</organism>
<dbReference type="RefSeq" id="WP_130567693.1">
    <property type="nucleotide sequence ID" value="NZ_SHLY01000007.1"/>
</dbReference>
<name>A0ABY1WLK5_9GAMM</name>
<gene>
    <name evidence="1" type="ORF">EXY25_16330</name>
</gene>
<sequence length="75" mass="8245">MILNKDVSPTRKIYYLGAIILSVLEDGEGNNDFLTVYNSVKEKEGISIGLFTLAIDWLYIVGAVNASEGNISKCF</sequence>
<dbReference type="Proteomes" id="UP000292544">
    <property type="component" value="Unassembled WGS sequence"/>
</dbReference>